<sequence length="131" mass="13295">MSVGKPLFTGGFDPLEGVIVFAVSLLIGGAAIHIAAKHVVYREKPGGLSYEHAVVTALFGAVAWALLAWIPLIGSLLALVGWVGVIRWRYPGGWKKAGVTGAAAWAAAVVVLAALELLGIGAVSAVGVPGT</sequence>
<gene>
    <name evidence="2" type="ORF">GJR99_17055</name>
</gene>
<accession>A0A6A8GBJ8</accession>
<keyword evidence="1" id="KW-1133">Transmembrane helix</keyword>
<dbReference type="Proteomes" id="UP000443423">
    <property type="component" value="Unassembled WGS sequence"/>
</dbReference>
<dbReference type="EMBL" id="WKJQ01000003">
    <property type="protein sequence ID" value="MRW98277.1"/>
    <property type="molecule type" value="Genomic_DNA"/>
</dbReference>
<feature type="transmembrane region" description="Helical" evidence="1">
    <location>
        <begin position="72"/>
        <end position="90"/>
    </location>
</feature>
<organism evidence="2 3">
    <name type="scientific">Haloferax marinum</name>
    <dbReference type="NCBI Taxonomy" id="2666143"/>
    <lineage>
        <taxon>Archaea</taxon>
        <taxon>Methanobacteriati</taxon>
        <taxon>Methanobacteriota</taxon>
        <taxon>Stenosarchaea group</taxon>
        <taxon>Halobacteria</taxon>
        <taxon>Halobacteriales</taxon>
        <taxon>Haloferacaceae</taxon>
        <taxon>Haloferax</taxon>
    </lineage>
</organism>
<evidence type="ECO:0000313" key="2">
    <source>
        <dbReference type="EMBL" id="MRW98277.1"/>
    </source>
</evidence>
<keyword evidence="1" id="KW-0812">Transmembrane</keyword>
<keyword evidence="1" id="KW-0472">Membrane</keyword>
<name>A0A6A8GBJ8_9EURY</name>
<keyword evidence="3" id="KW-1185">Reference proteome</keyword>
<evidence type="ECO:0000256" key="1">
    <source>
        <dbReference type="SAM" id="Phobius"/>
    </source>
</evidence>
<dbReference type="RefSeq" id="WP_151114315.1">
    <property type="nucleotide sequence ID" value="NZ_WKJQ01000003.1"/>
</dbReference>
<feature type="transmembrane region" description="Helical" evidence="1">
    <location>
        <begin position="17"/>
        <end position="36"/>
    </location>
</feature>
<proteinExistence type="predicted"/>
<feature type="transmembrane region" description="Helical" evidence="1">
    <location>
        <begin position="102"/>
        <end position="128"/>
    </location>
</feature>
<dbReference type="OrthoDB" id="205278at2157"/>
<comment type="caution">
    <text evidence="2">The sequence shown here is derived from an EMBL/GenBank/DDBJ whole genome shotgun (WGS) entry which is preliminary data.</text>
</comment>
<dbReference type="AlphaFoldDB" id="A0A6A8GBJ8"/>
<reference evidence="2 3" key="1">
    <citation type="submission" date="2019-11" db="EMBL/GenBank/DDBJ databases">
        <title>Whole genome sequence of Haloferax sp. MBLA0078.</title>
        <authorList>
            <person name="Seo M.-J."/>
            <person name="Cho E.-S."/>
        </authorList>
    </citation>
    <scope>NUCLEOTIDE SEQUENCE [LARGE SCALE GENOMIC DNA]</scope>
    <source>
        <strain evidence="2 3">MBLA0078</strain>
    </source>
</reference>
<evidence type="ECO:0000313" key="3">
    <source>
        <dbReference type="Proteomes" id="UP000443423"/>
    </source>
</evidence>
<protein>
    <submittedName>
        <fullName evidence="2">Uncharacterized protein</fullName>
    </submittedName>
</protein>